<accession>A0A8J8KHG4</accession>
<dbReference type="EMBL" id="JABURA010000001">
    <property type="protein sequence ID" value="NUB91124.1"/>
    <property type="molecule type" value="Genomic_DNA"/>
</dbReference>
<keyword evidence="1" id="KW-0175">Coiled coil</keyword>
<proteinExistence type="predicted"/>
<organism evidence="2 3">
    <name type="scientific">Haloterrigena gelatinilytica</name>
    <dbReference type="NCBI Taxonomy" id="2741724"/>
    <lineage>
        <taxon>Archaea</taxon>
        <taxon>Methanobacteriati</taxon>
        <taxon>Methanobacteriota</taxon>
        <taxon>Stenosarchaea group</taxon>
        <taxon>Halobacteria</taxon>
        <taxon>Halobacteriales</taxon>
        <taxon>Natrialbaceae</taxon>
        <taxon>Haloterrigena</taxon>
    </lineage>
</organism>
<dbReference type="RefSeq" id="WP_174701789.1">
    <property type="nucleotide sequence ID" value="NZ_JABURA010000001.1"/>
</dbReference>
<dbReference type="AlphaFoldDB" id="A0A8J8KHG4"/>
<gene>
    <name evidence="2" type="ORF">HT576_08830</name>
</gene>
<feature type="coiled-coil region" evidence="1">
    <location>
        <begin position="15"/>
        <end position="42"/>
    </location>
</feature>
<evidence type="ECO:0000256" key="1">
    <source>
        <dbReference type="SAM" id="Coils"/>
    </source>
</evidence>
<evidence type="ECO:0000313" key="3">
    <source>
        <dbReference type="Proteomes" id="UP000728647"/>
    </source>
</evidence>
<reference evidence="2" key="1">
    <citation type="submission" date="2020-06" db="EMBL/GenBank/DDBJ databases">
        <title>Haloterrigena sp. nov., an extremely halophilic archaeon isolated from a saline sediment.</title>
        <authorList>
            <person name="Liu B.-B."/>
        </authorList>
    </citation>
    <scope>NUCLEOTIDE SEQUENCE</scope>
    <source>
        <strain evidence="2">SYSU A121-1</strain>
    </source>
</reference>
<sequence>MKLVWTDDDIQDVEQKFDEQVADALEDDLAELEEQIAEFDRTKHVRKRMNTVWRDFIGERYLHPGGRSFRAIYIITGHGTVFYDVIKKRKEKQHALFRSLEQNREQVIKDAELKIVEAMDPG</sequence>
<dbReference type="Proteomes" id="UP000728647">
    <property type="component" value="Unassembled WGS sequence"/>
</dbReference>
<name>A0A8J8KHG4_9EURY</name>
<evidence type="ECO:0000313" key="2">
    <source>
        <dbReference type="EMBL" id="NUB91124.1"/>
    </source>
</evidence>
<comment type="caution">
    <text evidence="2">The sequence shown here is derived from an EMBL/GenBank/DDBJ whole genome shotgun (WGS) entry which is preliminary data.</text>
</comment>
<protein>
    <submittedName>
        <fullName evidence="2">Uncharacterized protein</fullName>
    </submittedName>
</protein>